<dbReference type="Proteomes" id="UP001144256">
    <property type="component" value="Unassembled WGS sequence"/>
</dbReference>
<name>A0A9W6DF13_9FIRM</name>
<dbReference type="RefSeq" id="WP_281812227.1">
    <property type="nucleotide sequence ID" value="NZ_BRLB01000001.1"/>
</dbReference>
<keyword evidence="2" id="KW-1185">Reference proteome</keyword>
<comment type="caution">
    <text evidence="1">The sequence shown here is derived from an EMBL/GenBank/DDBJ whole genome shotgun (WGS) entry which is preliminary data.</text>
</comment>
<reference evidence="1" key="1">
    <citation type="submission" date="2022-06" db="EMBL/GenBank/DDBJ databases">
        <title>Vallitalea longa sp. nov., an anaerobic bacterium isolated from marine sediment.</title>
        <authorList>
            <person name="Hirano S."/>
            <person name="Terahara T."/>
            <person name="Mori K."/>
            <person name="Hamada M."/>
            <person name="Matsumoto R."/>
            <person name="Kobayashi T."/>
        </authorList>
    </citation>
    <scope>NUCLEOTIDE SEQUENCE</scope>
    <source>
        <strain evidence="1">SH18-1</strain>
    </source>
</reference>
<accession>A0A9W6DF13</accession>
<gene>
    <name evidence="1" type="ORF">SH1V18_06690</name>
</gene>
<sequence>MTIMHNEYVGYIHQSHSFVRGNMDKNVIEVHDGINNTVERL</sequence>
<protein>
    <submittedName>
        <fullName evidence="1">Uncharacterized protein</fullName>
    </submittedName>
</protein>
<organism evidence="1 2">
    <name type="scientific">Vallitalea longa</name>
    <dbReference type="NCBI Taxonomy" id="2936439"/>
    <lineage>
        <taxon>Bacteria</taxon>
        <taxon>Bacillati</taxon>
        <taxon>Bacillota</taxon>
        <taxon>Clostridia</taxon>
        <taxon>Lachnospirales</taxon>
        <taxon>Vallitaleaceae</taxon>
        <taxon>Vallitalea</taxon>
    </lineage>
</organism>
<dbReference type="AlphaFoldDB" id="A0A9W6DF13"/>
<evidence type="ECO:0000313" key="2">
    <source>
        <dbReference type="Proteomes" id="UP001144256"/>
    </source>
</evidence>
<proteinExistence type="predicted"/>
<evidence type="ECO:0000313" key="1">
    <source>
        <dbReference type="EMBL" id="GKX28189.1"/>
    </source>
</evidence>
<dbReference type="EMBL" id="BRLB01000001">
    <property type="protein sequence ID" value="GKX28189.1"/>
    <property type="molecule type" value="Genomic_DNA"/>
</dbReference>